<dbReference type="EMBL" id="CP003167">
    <property type="protein sequence ID" value="AGB02811.1"/>
    <property type="molecule type" value="Genomic_DNA"/>
</dbReference>
<keyword evidence="1" id="KW-0472">Membrane</keyword>
<dbReference type="AlphaFoldDB" id="L0HGA0"/>
<evidence type="ECO:0000313" key="2">
    <source>
        <dbReference type="EMBL" id="AGB02811.1"/>
    </source>
</evidence>
<gene>
    <name evidence="2" type="ordered locus">Metfor_1788</name>
</gene>
<reference evidence="2 3" key="2">
    <citation type="journal article" date="2014" name="Genome Announc.">
        <title>Complete Genome Sequence of Methanoregula formicica SMSPT, a Mesophilic Hydrogenotrophic Methanogen Isolated from a Methanogenic Upflow Anaerobic Sludge Blanket Reactor.</title>
        <authorList>
            <person name="Yamamoto K."/>
            <person name="Tamaki H."/>
            <person name="Cadillo-Quiroz H."/>
            <person name="Imachi H."/>
            <person name="Kyrpides N."/>
            <person name="Woyke T."/>
            <person name="Goodwin L."/>
            <person name="Zinder S.H."/>
            <person name="Kamagata Y."/>
            <person name="Liu W.T."/>
        </authorList>
    </citation>
    <scope>NUCLEOTIDE SEQUENCE [LARGE SCALE GENOMIC DNA]</scope>
    <source>
        <strain evidence="3">DSM 22288 / NBRC 105244 / SMSP</strain>
    </source>
</reference>
<keyword evidence="3" id="KW-1185">Reference proteome</keyword>
<dbReference type="InParanoid" id="L0HGA0"/>
<keyword evidence="1" id="KW-1133">Transmembrane helix</keyword>
<name>L0HGA0_METFS</name>
<feature type="transmembrane region" description="Helical" evidence="1">
    <location>
        <begin position="51"/>
        <end position="71"/>
    </location>
</feature>
<evidence type="ECO:0000313" key="3">
    <source>
        <dbReference type="Proteomes" id="UP000010824"/>
    </source>
</evidence>
<accession>L0HGA0</accession>
<dbReference type="HOGENOM" id="CLU_2678901_0_0_2"/>
<dbReference type="Proteomes" id="UP000010824">
    <property type="component" value="Chromosome"/>
</dbReference>
<proteinExistence type="predicted"/>
<protein>
    <submittedName>
        <fullName evidence="2">Uncharacterized protein</fullName>
    </submittedName>
</protein>
<organism evidence="2 3">
    <name type="scientific">Methanoregula formicica (strain DSM 22288 / NBRC 105244 / SMSP)</name>
    <dbReference type="NCBI Taxonomy" id="593750"/>
    <lineage>
        <taxon>Archaea</taxon>
        <taxon>Methanobacteriati</taxon>
        <taxon>Methanobacteriota</taxon>
        <taxon>Stenosarchaea group</taxon>
        <taxon>Methanomicrobia</taxon>
        <taxon>Methanomicrobiales</taxon>
        <taxon>Methanoregulaceae</taxon>
        <taxon>Methanoregula</taxon>
    </lineage>
</organism>
<dbReference type="KEGG" id="mfo:Metfor_1788"/>
<keyword evidence="1" id="KW-0812">Transmembrane</keyword>
<dbReference type="STRING" id="593750.Metfor_1788"/>
<sequence precursor="true">MQTKDISCHILINGFMLKIGKCKLLIFNARGAVPCAEVQNMKKQEHMNRQWWMASAVVLLFVALAVAPVAADYP</sequence>
<evidence type="ECO:0000256" key="1">
    <source>
        <dbReference type="SAM" id="Phobius"/>
    </source>
</evidence>
<reference evidence="3" key="1">
    <citation type="submission" date="2011-12" db="EMBL/GenBank/DDBJ databases">
        <title>Complete sequence of Methanoregula formicicum SMSP.</title>
        <authorList>
            <person name="Lucas S."/>
            <person name="Han J."/>
            <person name="Lapidus A."/>
            <person name="Cheng J.-F."/>
            <person name="Goodwin L."/>
            <person name="Pitluck S."/>
            <person name="Peters L."/>
            <person name="Ovchinnikova G."/>
            <person name="Teshima H."/>
            <person name="Detter J.C."/>
            <person name="Han C."/>
            <person name="Tapia R."/>
            <person name="Land M."/>
            <person name="Hauser L."/>
            <person name="Kyrpides N."/>
            <person name="Ivanova N."/>
            <person name="Pagani I."/>
            <person name="Imachi H."/>
            <person name="Tamaki H."/>
            <person name="Sekiguchi Y."/>
            <person name="Kamagata Y."/>
            <person name="Cadillo-Quiroz H."/>
            <person name="Zinder S."/>
            <person name="Liu W.-T."/>
            <person name="Woyke T."/>
        </authorList>
    </citation>
    <scope>NUCLEOTIDE SEQUENCE [LARGE SCALE GENOMIC DNA]</scope>
    <source>
        <strain evidence="3">DSM 22288 / NBRC 105244 / SMSP</strain>
    </source>
</reference>